<feature type="transmembrane region" description="Helical" evidence="1">
    <location>
        <begin position="90"/>
        <end position="112"/>
    </location>
</feature>
<gene>
    <name evidence="2" type="ORF">KME25_10880</name>
</gene>
<evidence type="ECO:0000313" key="3">
    <source>
        <dbReference type="Proteomes" id="UP000753908"/>
    </source>
</evidence>
<reference evidence="2" key="1">
    <citation type="submission" date="2021-05" db="EMBL/GenBank/DDBJ databases">
        <authorList>
            <person name="Pietrasiak N."/>
            <person name="Ward R."/>
            <person name="Stajich J.E."/>
            <person name="Kurbessoian T."/>
        </authorList>
    </citation>
    <scope>NUCLEOTIDE SEQUENCE</scope>
    <source>
        <strain evidence="2">CPER-KK1</strain>
    </source>
</reference>
<sequence length="154" mass="16115">MIGTLFTLLATALSLLVVDLVVPGVDIATFPAALIAGIALGLVNSSVKPVLSTLSMPLNFLSLGAFSLVVNGLCFWLASLFVPGFRVGGLLALILGPVILSFVNTFLSNYFAQKNPDLKIGGVQSTPDKIEAAKNNAELKLDSARQKAEVKTEA</sequence>
<comment type="caution">
    <text evidence="2">The sequence shown here is derived from an EMBL/GenBank/DDBJ whole genome shotgun (WGS) entry which is preliminary data.</text>
</comment>
<keyword evidence="1" id="KW-0812">Transmembrane</keyword>
<dbReference type="EMBL" id="JAHHIF010000011">
    <property type="protein sequence ID" value="MBW4544932.1"/>
    <property type="molecule type" value="Genomic_DNA"/>
</dbReference>
<dbReference type="PANTHER" id="PTHR37309:SF1">
    <property type="entry name" value="SLR0284 PROTEIN"/>
    <property type="match status" value="1"/>
</dbReference>
<name>A0A951U9M9_9CYAN</name>
<protein>
    <submittedName>
        <fullName evidence="2">Phage holin family protein</fullName>
    </submittedName>
</protein>
<feature type="transmembrane region" description="Helical" evidence="1">
    <location>
        <begin position="58"/>
        <end position="78"/>
    </location>
</feature>
<reference evidence="2" key="2">
    <citation type="journal article" date="2022" name="Microbiol. Resour. Announc.">
        <title>Metagenome Sequencing to Explore Phylogenomics of Terrestrial Cyanobacteria.</title>
        <authorList>
            <person name="Ward R.D."/>
            <person name="Stajich J.E."/>
            <person name="Johansen J.R."/>
            <person name="Huntemann M."/>
            <person name="Clum A."/>
            <person name="Foster B."/>
            <person name="Foster B."/>
            <person name="Roux S."/>
            <person name="Palaniappan K."/>
            <person name="Varghese N."/>
            <person name="Mukherjee S."/>
            <person name="Reddy T.B.K."/>
            <person name="Daum C."/>
            <person name="Copeland A."/>
            <person name="Chen I.A."/>
            <person name="Ivanova N.N."/>
            <person name="Kyrpides N.C."/>
            <person name="Shapiro N."/>
            <person name="Eloe-Fadrosh E.A."/>
            <person name="Pietrasiak N."/>
        </authorList>
    </citation>
    <scope>NUCLEOTIDE SEQUENCE</scope>
    <source>
        <strain evidence="2">CPER-KK1</strain>
    </source>
</reference>
<evidence type="ECO:0000256" key="1">
    <source>
        <dbReference type="SAM" id="Phobius"/>
    </source>
</evidence>
<dbReference type="AlphaFoldDB" id="A0A951U9M9"/>
<dbReference type="Pfam" id="PF04020">
    <property type="entry name" value="Phage_holin_4_2"/>
    <property type="match status" value="1"/>
</dbReference>
<evidence type="ECO:0000313" key="2">
    <source>
        <dbReference type="EMBL" id="MBW4544932.1"/>
    </source>
</evidence>
<dbReference type="PANTHER" id="PTHR37309">
    <property type="entry name" value="SLR0284 PROTEIN"/>
    <property type="match status" value="1"/>
</dbReference>
<accession>A0A951U9M9</accession>
<keyword evidence="1" id="KW-0472">Membrane</keyword>
<organism evidence="2 3">
    <name type="scientific">Symplocastrum torsivum CPER-KK1</name>
    <dbReference type="NCBI Taxonomy" id="450513"/>
    <lineage>
        <taxon>Bacteria</taxon>
        <taxon>Bacillati</taxon>
        <taxon>Cyanobacteriota</taxon>
        <taxon>Cyanophyceae</taxon>
        <taxon>Oscillatoriophycideae</taxon>
        <taxon>Oscillatoriales</taxon>
        <taxon>Microcoleaceae</taxon>
        <taxon>Symplocastrum</taxon>
    </lineage>
</organism>
<proteinExistence type="predicted"/>
<feature type="transmembrane region" description="Helical" evidence="1">
    <location>
        <begin position="30"/>
        <end position="51"/>
    </location>
</feature>
<dbReference type="Proteomes" id="UP000753908">
    <property type="component" value="Unassembled WGS sequence"/>
</dbReference>
<keyword evidence="1" id="KW-1133">Transmembrane helix</keyword>
<dbReference type="InterPro" id="IPR007165">
    <property type="entry name" value="Phage_holin_4_2"/>
</dbReference>